<reference evidence="12" key="1">
    <citation type="journal article" date="2014" name="Int. J. Syst. Evol. Microbiol.">
        <title>Complete genome sequence of Corynebacterium casei LMG S-19264T (=DSM 44701T), isolated from a smear-ripened cheese.</title>
        <authorList>
            <consortium name="US DOE Joint Genome Institute (JGI-PGF)"/>
            <person name="Walter F."/>
            <person name="Albersmeier A."/>
            <person name="Kalinowski J."/>
            <person name="Ruckert C."/>
        </authorList>
    </citation>
    <scope>NUCLEOTIDE SEQUENCE</scope>
    <source>
        <strain evidence="12">CGMCC 1.15725</strain>
    </source>
</reference>
<name>A0A8J3E4H2_9PROT</name>
<evidence type="ECO:0000313" key="13">
    <source>
        <dbReference type="Proteomes" id="UP000646365"/>
    </source>
</evidence>
<dbReference type="GO" id="GO:0000271">
    <property type="term" value="P:polysaccharide biosynthetic process"/>
    <property type="evidence" value="ECO:0007669"/>
    <property type="project" value="UniProtKB-KW"/>
</dbReference>
<proteinExistence type="inferred from homology"/>
<feature type="transmembrane region" description="Helical" evidence="10">
    <location>
        <begin position="6"/>
        <end position="25"/>
    </location>
</feature>
<dbReference type="GO" id="GO:0005886">
    <property type="term" value="C:plasma membrane"/>
    <property type="evidence" value="ECO:0007669"/>
    <property type="project" value="UniProtKB-SubCell"/>
</dbReference>
<dbReference type="Pfam" id="PF02397">
    <property type="entry name" value="Bac_transf"/>
    <property type="match status" value="1"/>
</dbReference>
<evidence type="ECO:0000256" key="7">
    <source>
        <dbReference type="ARBA" id="ARBA00022989"/>
    </source>
</evidence>
<feature type="transmembrane region" description="Helical" evidence="10">
    <location>
        <begin position="231"/>
        <end position="253"/>
    </location>
</feature>
<evidence type="ECO:0000256" key="1">
    <source>
        <dbReference type="ARBA" id="ARBA00004141"/>
    </source>
</evidence>
<evidence type="ECO:0000259" key="11">
    <source>
        <dbReference type="Pfam" id="PF02397"/>
    </source>
</evidence>
<evidence type="ECO:0000256" key="2">
    <source>
        <dbReference type="ARBA" id="ARBA00004236"/>
    </source>
</evidence>
<keyword evidence="5" id="KW-0808">Transferase</keyword>
<accession>A0A8J3E4H2</accession>
<feature type="transmembrane region" description="Helical" evidence="10">
    <location>
        <begin position="32"/>
        <end position="50"/>
    </location>
</feature>
<keyword evidence="8 10" id="KW-0472">Membrane</keyword>
<evidence type="ECO:0000313" key="12">
    <source>
        <dbReference type="EMBL" id="GGF27270.1"/>
    </source>
</evidence>
<evidence type="ECO:0000256" key="5">
    <source>
        <dbReference type="ARBA" id="ARBA00022679"/>
    </source>
</evidence>
<keyword evidence="13" id="KW-1185">Reference proteome</keyword>
<dbReference type="AlphaFoldDB" id="A0A8J3E4H2"/>
<comment type="similarity">
    <text evidence="3">Belongs to the bacterial sugar transferase family.</text>
</comment>
<sequence length="424" mass="48295">MLIYAILYVIFYQFKLGYASSVYFLKETREAIGILLYFVFLDVIFSVLFIGRDARLYDLILSWAIVIGTLVLFRILYRQILVALGVRRPVVIYGTSANAVAVTKTLLTDRFMLIKIIGYVAPDKKQLSAEVLNQLATRRVMQVEEFFARENREKLANATVYIALDDNRGNLGPLVDRISENFDGCVVVPNLRGVPADYSHIHHVMGRDFIFIHLSVARTVFVRAMKRSLDVILAAAALIVFAPLLIIVAALIWSGDGAPIIYSQERIGRGIKPFKFYKFRSMVNNADTILAEWGEKNPDLYQAYVENNFKLAKDPRVTGVGAWIRRSSIDELPQLFNVLRGDMSIVGPRPILEREIDAYEGNLALYGRMRPGITGLWQVSGRSSTSFFDRATYDEWYVRNWSIWLDIVILFKTVRVVLMRNGAH</sequence>
<keyword evidence="9" id="KW-0270">Exopolysaccharide synthesis</keyword>
<protein>
    <submittedName>
        <fullName evidence="12">Undecaprenyl-phosphate galactose phosphotransferase WbaP</fullName>
    </submittedName>
</protein>
<evidence type="ECO:0000256" key="10">
    <source>
        <dbReference type="SAM" id="Phobius"/>
    </source>
</evidence>
<comment type="caution">
    <text evidence="12">The sequence shown here is derived from an EMBL/GenBank/DDBJ whole genome shotgun (WGS) entry which is preliminary data.</text>
</comment>
<dbReference type="NCBIfam" id="TIGR03025">
    <property type="entry name" value="EPS_sugtrans"/>
    <property type="match status" value="1"/>
</dbReference>
<evidence type="ECO:0000256" key="9">
    <source>
        <dbReference type="ARBA" id="ARBA00023169"/>
    </source>
</evidence>
<dbReference type="InterPro" id="IPR017475">
    <property type="entry name" value="EPS_sugar_tfrase"/>
</dbReference>
<dbReference type="PANTHER" id="PTHR30576">
    <property type="entry name" value="COLANIC BIOSYNTHESIS UDP-GLUCOSE LIPID CARRIER TRANSFERASE"/>
    <property type="match status" value="1"/>
</dbReference>
<dbReference type="GO" id="GO:0016780">
    <property type="term" value="F:phosphotransferase activity, for other substituted phosphate groups"/>
    <property type="evidence" value="ECO:0007669"/>
    <property type="project" value="TreeGrafter"/>
</dbReference>
<dbReference type="EMBL" id="BMJQ01000009">
    <property type="protein sequence ID" value="GGF27270.1"/>
    <property type="molecule type" value="Genomic_DNA"/>
</dbReference>
<dbReference type="Proteomes" id="UP000646365">
    <property type="component" value="Unassembled WGS sequence"/>
</dbReference>
<organism evidence="12 13">
    <name type="scientific">Aliidongia dinghuensis</name>
    <dbReference type="NCBI Taxonomy" id="1867774"/>
    <lineage>
        <taxon>Bacteria</taxon>
        <taxon>Pseudomonadati</taxon>
        <taxon>Pseudomonadota</taxon>
        <taxon>Alphaproteobacteria</taxon>
        <taxon>Rhodospirillales</taxon>
        <taxon>Dongiaceae</taxon>
        <taxon>Aliidongia</taxon>
    </lineage>
</organism>
<keyword evidence="4" id="KW-1003">Cell membrane</keyword>
<evidence type="ECO:0000256" key="8">
    <source>
        <dbReference type="ARBA" id="ARBA00023136"/>
    </source>
</evidence>
<dbReference type="InterPro" id="IPR003362">
    <property type="entry name" value="Bact_transf"/>
</dbReference>
<comment type="subcellular location">
    <subcellularLocation>
        <location evidence="2">Cell membrane</location>
    </subcellularLocation>
    <subcellularLocation>
        <location evidence="1">Membrane</location>
        <topology evidence="1">Multi-pass membrane protein</topology>
    </subcellularLocation>
</comment>
<feature type="transmembrane region" description="Helical" evidence="10">
    <location>
        <begin position="56"/>
        <end position="77"/>
    </location>
</feature>
<feature type="domain" description="Bacterial sugar transferase" evidence="11">
    <location>
        <begin position="226"/>
        <end position="418"/>
    </location>
</feature>
<evidence type="ECO:0000256" key="4">
    <source>
        <dbReference type="ARBA" id="ARBA00022475"/>
    </source>
</evidence>
<dbReference type="PANTHER" id="PTHR30576:SF4">
    <property type="entry name" value="UNDECAPRENYL-PHOSPHATE GALACTOSE PHOSPHOTRANSFERASE"/>
    <property type="match status" value="1"/>
</dbReference>
<reference evidence="12" key="2">
    <citation type="submission" date="2020-09" db="EMBL/GenBank/DDBJ databases">
        <authorList>
            <person name="Sun Q."/>
            <person name="Zhou Y."/>
        </authorList>
    </citation>
    <scope>NUCLEOTIDE SEQUENCE</scope>
    <source>
        <strain evidence="12">CGMCC 1.15725</strain>
    </source>
</reference>
<keyword evidence="6 10" id="KW-0812">Transmembrane</keyword>
<gene>
    <name evidence="12" type="ORF">GCM10011611_36620</name>
</gene>
<evidence type="ECO:0000256" key="3">
    <source>
        <dbReference type="ARBA" id="ARBA00006464"/>
    </source>
</evidence>
<keyword evidence="7 10" id="KW-1133">Transmembrane helix</keyword>
<evidence type="ECO:0000256" key="6">
    <source>
        <dbReference type="ARBA" id="ARBA00022692"/>
    </source>
</evidence>